<evidence type="ECO:0000259" key="12">
    <source>
        <dbReference type="Pfam" id="PF01113"/>
    </source>
</evidence>
<evidence type="ECO:0000256" key="7">
    <source>
        <dbReference type="ARBA" id="ARBA00023154"/>
    </source>
</evidence>
<evidence type="ECO:0000259" key="13">
    <source>
        <dbReference type="Pfam" id="PF05173"/>
    </source>
</evidence>
<keyword evidence="15" id="KW-1185">Reference proteome</keyword>
<name>A0A7W9HKI5_9PSEU</name>
<sequence>MRDGLPRVGVVGTGRLGDAVLRQCRELGLPVVVTASSSGWHTDDTADVLVDASSPEAHDRVLRYCAEHNAALVECVSNLDSPQWKAIHALATSVPVLRATNLAIGHHLQRRLVAHLAAIAPSHPETSVWERHPTTKAHRPSATAIALADVWTAASGREPADVSSSRAGLTVSEHEVTWTWAAETVTVRHSVGSFTAAATGAVRAVTWLNTRAPGLYDTQEMYDDLISTRGA</sequence>
<keyword evidence="2" id="KW-0028">Amino-acid biosynthesis</keyword>
<evidence type="ECO:0000256" key="6">
    <source>
        <dbReference type="ARBA" id="ARBA00023027"/>
    </source>
</evidence>
<keyword evidence="6" id="KW-0520">NAD</keyword>
<dbReference type="Pfam" id="PF05173">
    <property type="entry name" value="DapB_C"/>
    <property type="match status" value="1"/>
</dbReference>
<comment type="catalytic activity">
    <reaction evidence="11">
        <text>(S)-2,3,4,5-tetrahydrodipicolinate + NAD(+) + H2O = (2S,4S)-4-hydroxy-2,3,4,5-tetrahydrodipicolinate + NADH + H(+)</text>
        <dbReference type="Rhea" id="RHEA:35323"/>
        <dbReference type="ChEBI" id="CHEBI:15377"/>
        <dbReference type="ChEBI" id="CHEBI:15378"/>
        <dbReference type="ChEBI" id="CHEBI:16845"/>
        <dbReference type="ChEBI" id="CHEBI:57540"/>
        <dbReference type="ChEBI" id="CHEBI:57945"/>
        <dbReference type="ChEBI" id="CHEBI:67139"/>
        <dbReference type="EC" id="1.17.1.8"/>
    </reaction>
</comment>
<dbReference type="InterPro" id="IPR000846">
    <property type="entry name" value="DapB_N"/>
</dbReference>
<dbReference type="GO" id="GO:0008839">
    <property type="term" value="F:4-hydroxy-tetrahydrodipicolinate reductase"/>
    <property type="evidence" value="ECO:0007669"/>
    <property type="project" value="UniProtKB-EC"/>
</dbReference>
<feature type="domain" description="Dihydrodipicolinate reductase N-terminal" evidence="12">
    <location>
        <begin position="33"/>
        <end position="101"/>
    </location>
</feature>
<dbReference type="GO" id="GO:0005829">
    <property type="term" value="C:cytosol"/>
    <property type="evidence" value="ECO:0007669"/>
    <property type="project" value="TreeGrafter"/>
</dbReference>
<evidence type="ECO:0000256" key="9">
    <source>
        <dbReference type="ARBA" id="ARBA00038983"/>
    </source>
</evidence>
<evidence type="ECO:0000256" key="5">
    <source>
        <dbReference type="ARBA" id="ARBA00023002"/>
    </source>
</evidence>
<evidence type="ECO:0000313" key="14">
    <source>
        <dbReference type="EMBL" id="MBB5803810.1"/>
    </source>
</evidence>
<comment type="similarity">
    <text evidence="1">Belongs to the DapB family.</text>
</comment>
<dbReference type="Pfam" id="PF01113">
    <property type="entry name" value="DapB_N"/>
    <property type="match status" value="1"/>
</dbReference>
<dbReference type="Gene3D" id="3.30.360.10">
    <property type="entry name" value="Dihydrodipicolinate Reductase, domain 2"/>
    <property type="match status" value="1"/>
</dbReference>
<dbReference type="EMBL" id="JACHMO010000001">
    <property type="protein sequence ID" value="MBB5803810.1"/>
    <property type="molecule type" value="Genomic_DNA"/>
</dbReference>
<keyword evidence="3" id="KW-0521">NADP</keyword>
<protein>
    <recommendedName>
        <fullName evidence="9">4-hydroxy-tetrahydrodipicolinate reductase</fullName>
        <ecNumber evidence="9">1.17.1.8</ecNumber>
    </recommendedName>
</protein>
<keyword evidence="7" id="KW-0457">Lysine biosynthesis</keyword>
<dbReference type="Proteomes" id="UP000552097">
    <property type="component" value="Unassembled WGS sequence"/>
</dbReference>
<reference evidence="14 15" key="1">
    <citation type="submission" date="2020-08" db="EMBL/GenBank/DDBJ databases">
        <title>Sequencing the genomes of 1000 actinobacteria strains.</title>
        <authorList>
            <person name="Klenk H.-P."/>
        </authorList>
    </citation>
    <scope>NUCLEOTIDE SEQUENCE [LARGE SCALE GENOMIC DNA]</scope>
    <source>
        <strain evidence="14 15">DSM 45486</strain>
    </source>
</reference>
<dbReference type="InterPro" id="IPR023940">
    <property type="entry name" value="DHDPR_bac"/>
</dbReference>
<dbReference type="InterPro" id="IPR022663">
    <property type="entry name" value="DapB_C"/>
</dbReference>
<dbReference type="SUPFAM" id="SSF51735">
    <property type="entry name" value="NAD(P)-binding Rossmann-fold domains"/>
    <property type="match status" value="1"/>
</dbReference>
<proteinExistence type="inferred from homology"/>
<evidence type="ECO:0000256" key="10">
    <source>
        <dbReference type="ARBA" id="ARBA00049080"/>
    </source>
</evidence>
<dbReference type="SUPFAM" id="SSF55347">
    <property type="entry name" value="Glyceraldehyde-3-phosphate dehydrogenase-like, C-terminal domain"/>
    <property type="match status" value="1"/>
</dbReference>
<evidence type="ECO:0000256" key="1">
    <source>
        <dbReference type="ARBA" id="ARBA00006642"/>
    </source>
</evidence>
<evidence type="ECO:0000256" key="3">
    <source>
        <dbReference type="ARBA" id="ARBA00022857"/>
    </source>
</evidence>
<organism evidence="14 15">
    <name type="scientific">Saccharothrix ecbatanensis</name>
    <dbReference type="NCBI Taxonomy" id="1105145"/>
    <lineage>
        <taxon>Bacteria</taxon>
        <taxon>Bacillati</taxon>
        <taxon>Actinomycetota</taxon>
        <taxon>Actinomycetes</taxon>
        <taxon>Pseudonocardiales</taxon>
        <taxon>Pseudonocardiaceae</taxon>
        <taxon>Saccharothrix</taxon>
    </lineage>
</organism>
<comment type="caution">
    <text evidence="14">The sequence shown here is derived from an EMBL/GenBank/DDBJ whole genome shotgun (WGS) entry which is preliminary data.</text>
</comment>
<evidence type="ECO:0000256" key="11">
    <source>
        <dbReference type="ARBA" id="ARBA00049396"/>
    </source>
</evidence>
<evidence type="ECO:0000313" key="15">
    <source>
        <dbReference type="Proteomes" id="UP000552097"/>
    </source>
</evidence>
<dbReference type="EC" id="1.17.1.8" evidence="9"/>
<dbReference type="RefSeq" id="WP_184921324.1">
    <property type="nucleotide sequence ID" value="NZ_JACHMO010000001.1"/>
</dbReference>
<gene>
    <name evidence="14" type="ORF">F4560_003578</name>
</gene>
<evidence type="ECO:0000256" key="2">
    <source>
        <dbReference type="ARBA" id="ARBA00022605"/>
    </source>
</evidence>
<dbReference type="PANTHER" id="PTHR20836:SF0">
    <property type="entry name" value="4-HYDROXY-TETRAHYDRODIPICOLINATE REDUCTASE 1, CHLOROPLASTIC-RELATED"/>
    <property type="match status" value="1"/>
</dbReference>
<dbReference type="Gene3D" id="3.40.50.720">
    <property type="entry name" value="NAD(P)-binding Rossmann-like Domain"/>
    <property type="match status" value="1"/>
</dbReference>
<evidence type="ECO:0000256" key="8">
    <source>
        <dbReference type="ARBA" id="ARBA00037922"/>
    </source>
</evidence>
<accession>A0A7W9HKI5</accession>
<dbReference type="InterPro" id="IPR036291">
    <property type="entry name" value="NAD(P)-bd_dom_sf"/>
</dbReference>
<dbReference type="PIRSF" id="PIRSF000161">
    <property type="entry name" value="DHPR"/>
    <property type="match status" value="1"/>
</dbReference>
<keyword evidence="5 14" id="KW-0560">Oxidoreductase</keyword>
<dbReference type="PANTHER" id="PTHR20836">
    <property type="entry name" value="DIHYDRODIPICOLINATE REDUCTASE"/>
    <property type="match status" value="1"/>
</dbReference>
<feature type="domain" description="Dihydrodipicolinate reductase C-terminal" evidence="13">
    <location>
        <begin position="107"/>
        <end position="221"/>
    </location>
</feature>
<dbReference type="GO" id="GO:0009089">
    <property type="term" value="P:lysine biosynthetic process via diaminopimelate"/>
    <property type="evidence" value="ECO:0007669"/>
    <property type="project" value="InterPro"/>
</dbReference>
<dbReference type="AlphaFoldDB" id="A0A7W9HKI5"/>
<comment type="catalytic activity">
    <reaction evidence="10">
        <text>(S)-2,3,4,5-tetrahydrodipicolinate + NADP(+) + H2O = (2S,4S)-4-hydroxy-2,3,4,5-tetrahydrodipicolinate + NADPH + H(+)</text>
        <dbReference type="Rhea" id="RHEA:35331"/>
        <dbReference type="ChEBI" id="CHEBI:15377"/>
        <dbReference type="ChEBI" id="CHEBI:15378"/>
        <dbReference type="ChEBI" id="CHEBI:16845"/>
        <dbReference type="ChEBI" id="CHEBI:57783"/>
        <dbReference type="ChEBI" id="CHEBI:58349"/>
        <dbReference type="ChEBI" id="CHEBI:67139"/>
        <dbReference type="EC" id="1.17.1.8"/>
    </reaction>
</comment>
<dbReference type="GO" id="GO:0019877">
    <property type="term" value="P:diaminopimelate biosynthetic process"/>
    <property type="evidence" value="ECO:0007669"/>
    <property type="project" value="UniProtKB-KW"/>
</dbReference>
<evidence type="ECO:0000256" key="4">
    <source>
        <dbReference type="ARBA" id="ARBA00022915"/>
    </source>
</evidence>
<keyword evidence="4" id="KW-0220">Diaminopimelate biosynthesis</keyword>
<comment type="pathway">
    <text evidence="8">Amino-acid biosynthesis; L-lysine biosynthesis via DAP pathway; (S)-tetrahydrodipicolinate from L-aspartate: step 4/4.</text>
</comment>